<dbReference type="EMBL" id="JADKFW010000005">
    <property type="protein sequence ID" value="MBK9717936.1"/>
    <property type="molecule type" value="Genomic_DNA"/>
</dbReference>
<evidence type="ECO:0000259" key="2">
    <source>
        <dbReference type="Pfam" id="PF19313"/>
    </source>
</evidence>
<dbReference type="Pfam" id="PF06452">
    <property type="entry name" value="CBM9_1"/>
    <property type="match status" value="1"/>
</dbReference>
<protein>
    <submittedName>
        <fullName evidence="3">Carbohydrate binding family 9 domain-containing protein</fullName>
    </submittedName>
</protein>
<dbReference type="CDD" id="cd09618">
    <property type="entry name" value="CBM9_like_2"/>
    <property type="match status" value="1"/>
</dbReference>
<dbReference type="GO" id="GO:0004553">
    <property type="term" value="F:hydrolase activity, hydrolyzing O-glycosyl compounds"/>
    <property type="evidence" value="ECO:0007669"/>
    <property type="project" value="InterPro"/>
</dbReference>
<dbReference type="Proteomes" id="UP000808349">
    <property type="component" value="Unassembled WGS sequence"/>
</dbReference>
<reference evidence="3 4" key="1">
    <citation type="submission" date="2020-10" db="EMBL/GenBank/DDBJ databases">
        <title>Connecting structure to function with the recovery of over 1000 high-quality activated sludge metagenome-assembled genomes encoding full-length rRNA genes using long-read sequencing.</title>
        <authorList>
            <person name="Singleton C.M."/>
            <person name="Petriglieri F."/>
            <person name="Kristensen J.M."/>
            <person name="Kirkegaard R.H."/>
            <person name="Michaelsen T.Y."/>
            <person name="Andersen M.H."/>
            <person name="Karst S.M."/>
            <person name="Dueholm M.S."/>
            <person name="Nielsen P.H."/>
            <person name="Albertsen M."/>
        </authorList>
    </citation>
    <scope>NUCLEOTIDE SEQUENCE [LARGE SCALE GENOMIC DNA]</scope>
    <source>
        <strain evidence="3">Ribe_18-Q3-R11-54_BAT3C.373</strain>
    </source>
</reference>
<dbReference type="SUPFAM" id="SSF49344">
    <property type="entry name" value="CBD9-like"/>
    <property type="match status" value="1"/>
</dbReference>
<dbReference type="InterPro" id="IPR045670">
    <property type="entry name" value="DUF5916"/>
</dbReference>
<organism evidence="3 4">
    <name type="scientific">Candidatus Defluviibacterium haderslevense</name>
    <dbReference type="NCBI Taxonomy" id="2981993"/>
    <lineage>
        <taxon>Bacteria</taxon>
        <taxon>Pseudomonadati</taxon>
        <taxon>Bacteroidota</taxon>
        <taxon>Saprospiria</taxon>
        <taxon>Saprospirales</taxon>
        <taxon>Saprospiraceae</taxon>
        <taxon>Candidatus Defluviibacterium</taxon>
    </lineage>
</organism>
<name>A0A9D7SAL2_9BACT</name>
<accession>A0A9D7SAL2</accession>
<dbReference type="GO" id="GO:0016052">
    <property type="term" value="P:carbohydrate catabolic process"/>
    <property type="evidence" value="ECO:0007669"/>
    <property type="project" value="InterPro"/>
</dbReference>
<comment type="caution">
    <text evidence="3">The sequence shown here is derived from an EMBL/GenBank/DDBJ whole genome shotgun (WGS) entry which is preliminary data.</text>
</comment>
<evidence type="ECO:0000313" key="4">
    <source>
        <dbReference type="Proteomes" id="UP000808349"/>
    </source>
</evidence>
<dbReference type="GO" id="GO:0030246">
    <property type="term" value="F:carbohydrate binding"/>
    <property type="evidence" value="ECO:0007669"/>
    <property type="project" value="InterPro"/>
</dbReference>
<dbReference type="AlphaFoldDB" id="A0A9D7SAL2"/>
<sequence>MISYKSIGQEVYRPIRISDDIQFDGRLDEDIWKQVTPLTDFMQTTPTPGAPPTEKTEVRMVYNNFYLYVGFRCYDSFPTQLVRFLMNRDFELGKDDGISVQLDTYNDKSNAILFVSNSLNGRFDSEVTNNGNSMNNDYNNFWDVISKIDSLGYTCEFKIPFSSLRFQQKDNTIMGFRFARLIKRKNELITYPKCDSSLKNQWNNCSQAATLIFSNLKTKKPVYLTPYFIANFNQDHTLNEAGTQYIATNSFFSTKKYSSNVTLDKILSNVGADLKYGITKNFTLNLTINTDFSQAEVDNRIINLSKYAVNFPEKRSFFLESKNLLSYSIGSSTALFNSRTIGLQNGTIIPIIAGIRFTGKQNGWAIGALNMQTSEVRDLNIPAQNFSVARFRKYYGSNGSFWGGIITNRISTQNSTISNQTLAVDAVHFFNDKWLLGFGAVSTYDSLVSKAIDKNTFFNIFAFKNVNIGFTHSLNFDLVGNKFYPALGFNPENDYGSISISNGRRYKISGNKKITFWSVNSDLHYRWKQLSQLTETKSANISLSLTGNKGSTFEFTPAAYTEDRLFNSWQLNDNITVPSGYYKMYTLYSDLFFDQSKGYTFGLYTKFGGFYGGALTTINPYFDYIINRYLRVGLKYEYNHIKFPEHFSTIDHSIFNSNLFSLDLSIVQSTKLSVKMLAQYDDQSATFGGNIRVRYNPKEGTDLYIVYNSTFNANRLEAKPILPYIEQQGVIVKYSLTFGL</sequence>
<dbReference type="Pfam" id="PF19313">
    <property type="entry name" value="DUF5916"/>
    <property type="match status" value="1"/>
</dbReference>
<dbReference type="Gene3D" id="2.60.40.1190">
    <property type="match status" value="1"/>
</dbReference>
<evidence type="ECO:0000313" key="3">
    <source>
        <dbReference type="EMBL" id="MBK9717936.1"/>
    </source>
</evidence>
<proteinExistence type="predicted"/>
<feature type="domain" description="Carbohydrate-binding" evidence="1">
    <location>
        <begin position="24"/>
        <end position="207"/>
    </location>
</feature>
<dbReference type="InterPro" id="IPR010502">
    <property type="entry name" value="Carb-bd_dom_fam9"/>
</dbReference>
<gene>
    <name evidence="3" type="ORF">IPO85_10540</name>
</gene>
<evidence type="ECO:0000259" key="1">
    <source>
        <dbReference type="Pfam" id="PF06452"/>
    </source>
</evidence>
<feature type="domain" description="DUF5916" evidence="2">
    <location>
        <begin position="264"/>
        <end position="587"/>
    </location>
</feature>